<keyword evidence="3" id="KW-1185">Reference proteome</keyword>
<sequence length="79" mass="9398">MLFKKRGRCRAATPQRPRVSIHLASIFYPDSTVRHNSLDVKTRNCYENAMAENFFSILKTECIYRRKLKTFEEAMQLIR</sequence>
<comment type="caution">
    <text evidence="2">The sequence shown here is derived from an EMBL/GenBank/DDBJ whole genome shotgun (WGS) entry which is preliminary data.</text>
</comment>
<evidence type="ECO:0000313" key="2">
    <source>
        <dbReference type="EMBL" id="MBW7571955.1"/>
    </source>
</evidence>
<protein>
    <submittedName>
        <fullName evidence="2">IS3 family transposase</fullName>
    </submittedName>
</protein>
<dbReference type="Pfam" id="PF13333">
    <property type="entry name" value="rve_2"/>
    <property type="match status" value="1"/>
</dbReference>
<organism evidence="2 3">
    <name type="scientific">Caproiciproducens faecalis</name>
    <dbReference type="NCBI Taxonomy" id="2820301"/>
    <lineage>
        <taxon>Bacteria</taxon>
        <taxon>Bacillati</taxon>
        <taxon>Bacillota</taxon>
        <taxon>Clostridia</taxon>
        <taxon>Eubacteriales</taxon>
        <taxon>Acutalibacteraceae</taxon>
        <taxon>Caproiciproducens</taxon>
    </lineage>
</organism>
<reference evidence="2 3" key="1">
    <citation type="submission" date="2021-03" db="EMBL/GenBank/DDBJ databases">
        <title>Caproiciproducens sp. nov. isolated from feces of cow.</title>
        <authorList>
            <person name="Choi J.-Y."/>
        </authorList>
    </citation>
    <scope>NUCLEOTIDE SEQUENCE [LARGE SCALE GENOMIC DNA]</scope>
    <source>
        <strain evidence="2 3">AGMB10547</strain>
    </source>
</reference>
<feature type="domain" description="Integrase catalytic" evidence="1">
    <location>
        <begin position="52"/>
        <end position="77"/>
    </location>
</feature>
<evidence type="ECO:0000259" key="1">
    <source>
        <dbReference type="Pfam" id="PF13333"/>
    </source>
</evidence>
<proteinExistence type="predicted"/>
<name>A0ABS7DMB3_9FIRM</name>
<evidence type="ECO:0000313" key="3">
    <source>
        <dbReference type="Proteomes" id="UP000719942"/>
    </source>
</evidence>
<accession>A0ABS7DMB3</accession>
<dbReference type="EMBL" id="JAGFNZ010000001">
    <property type="protein sequence ID" value="MBW7571955.1"/>
    <property type="molecule type" value="Genomic_DNA"/>
</dbReference>
<gene>
    <name evidence="2" type="ORF">J5W02_03945</name>
</gene>
<dbReference type="InterPro" id="IPR001584">
    <property type="entry name" value="Integrase_cat-core"/>
</dbReference>
<dbReference type="Proteomes" id="UP000719942">
    <property type="component" value="Unassembled WGS sequence"/>
</dbReference>